<dbReference type="GO" id="GO:0005886">
    <property type="term" value="C:plasma membrane"/>
    <property type="evidence" value="ECO:0007669"/>
    <property type="project" value="UniProtKB-SubCell"/>
</dbReference>
<evidence type="ECO:0000256" key="6">
    <source>
        <dbReference type="ARBA" id="ARBA00022989"/>
    </source>
</evidence>
<dbReference type="GO" id="GO:0016763">
    <property type="term" value="F:pentosyltransferase activity"/>
    <property type="evidence" value="ECO:0007669"/>
    <property type="project" value="TreeGrafter"/>
</dbReference>
<dbReference type="EMBL" id="PEYO01000005">
    <property type="protein sequence ID" value="PIU03833.1"/>
    <property type="molecule type" value="Genomic_DNA"/>
</dbReference>
<evidence type="ECO:0000256" key="4">
    <source>
        <dbReference type="ARBA" id="ARBA00022679"/>
    </source>
</evidence>
<feature type="transmembrane region" description="Helical" evidence="8">
    <location>
        <begin position="357"/>
        <end position="376"/>
    </location>
</feature>
<dbReference type="GO" id="GO:0009103">
    <property type="term" value="P:lipopolysaccharide biosynthetic process"/>
    <property type="evidence" value="ECO:0007669"/>
    <property type="project" value="UniProtKB-ARBA"/>
</dbReference>
<accession>A0A2M6XDS4</accession>
<evidence type="ECO:0000313" key="10">
    <source>
        <dbReference type="Proteomes" id="UP000228996"/>
    </source>
</evidence>
<gene>
    <name evidence="9" type="ORF">COT44_00950</name>
</gene>
<comment type="subcellular location">
    <subcellularLocation>
        <location evidence="1">Cell membrane</location>
        <topology evidence="1">Multi-pass membrane protein</topology>
    </subcellularLocation>
</comment>
<keyword evidence="6 8" id="KW-1133">Transmembrane helix</keyword>
<dbReference type="PANTHER" id="PTHR33908">
    <property type="entry name" value="MANNOSYLTRANSFERASE YKCB-RELATED"/>
    <property type="match status" value="1"/>
</dbReference>
<evidence type="ECO:0000256" key="2">
    <source>
        <dbReference type="ARBA" id="ARBA00022475"/>
    </source>
</evidence>
<evidence type="ECO:0000256" key="5">
    <source>
        <dbReference type="ARBA" id="ARBA00022692"/>
    </source>
</evidence>
<sequence length="542" mass="62259">MKNIRTLIAFIIVLALAAFLRFYQLGNSNNGFYLDEAAIGYNAYSVMLTGKDEFGKSFPLLFRSFTDFKAPLYIYLSIIPIKVLGLSVFSTRFLSAFSGLTAVFVCYFLINMITKSNRLLSLITTLTLAIAPWHVFYSRGAWESNLSLLLLLVGSYFCFRGFQTKTKLLFLLGSVFFVLSAYAYHGQRIVAPLILGTYILYFRNWLLENKKFLIQSFIAITIIALPILIISFTPGGQSRVKSLNYFSSQSILPWQNSNSLIKNHTLIATRKWFALYTAYYSPKNLFSPDPAEKQRWLVDLATFYTWQFPFFIIGIFALIRSKKYSELKMFIIPWLMFSSVAAAFTGDPFSTVRALPLVFPLCVIIAVGIAEAYLTISQKTRIFLPVFSIIILTSVSIINLLTQLIYILPYERAKFWEVGYSSMINELQKYPNNHVVIDNSRGESYIHLLFFTKFDPSAYQKETGYLELPNYYNSFTRVNEKKFGQFEYRSINWGREEKEGNIVAGDELMASKESIISNPRRQLIKEILFPDKSVAFRIIKAF</sequence>
<feature type="transmembrane region" description="Helical" evidence="8">
    <location>
        <begin position="189"/>
        <end position="206"/>
    </location>
</feature>
<feature type="transmembrane region" description="Helical" evidence="8">
    <location>
        <begin position="119"/>
        <end position="137"/>
    </location>
</feature>
<dbReference type="PANTHER" id="PTHR33908:SF3">
    <property type="entry name" value="UNDECAPRENYL PHOSPHATE-ALPHA-4-AMINO-4-DEOXY-L-ARABINOSE ARABINOSYL TRANSFERASE"/>
    <property type="match status" value="1"/>
</dbReference>
<keyword evidence="7 8" id="KW-0472">Membrane</keyword>
<reference evidence="10" key="1">
    <citation type="submission" date="2017-09" db="EMBL/GenBank/DDBJ databases">
        <title>Depth-based differentiation of microbial function through sediment-hosted aquifers and enrichment of novel symbionts in the deep terrestrial subsurface.</title>
        <authorList>
            <person name="Probst A.J."/>
            <person name="Ladd B."/>
            <person name="Jarett J.K."/>
            <person name="Geller-Mcgrath D.E."/>
            <person name="Sieber C.M.K."/>
            <person name="Emerson J.B."/>
            <person name="Anantharaman K."/>
            <person name="Thomas B.C."/>
            <person name="Malmstrom R."/>
            <person name="Stieglmeier M."/>
            <person name="Klingl A."/>
            <person name="Woyke T."/>
            <person name="Ryan C.M."/>
            <person name="Banfield J.F."/>
        </authorList>
    </citation>
    <scope>NUCLEOTIDE SEQUENCE [LARGE SCALE GENOMIC DNA]</scope>
</reference>
<feature type="transmembrane region" description="Helical" evidence="8">
    <location>
        <begin position="7"/>
        <end position="24"/>
    </location>
</feature>
<feature type="transmembrane region" description="Helical" evidence="8">
    <location>
        <begin position="296"/>
        <end position="319"/>
    </location>
</feature>
<evidence type="ECO:0000256" key="1">
    <source>
        <dbReference type="ARBA" id="ARBA00004651"/>
    </source>
</evidence>
<organism evidence="9 10">
    <name type="scientific">Candidatus Shapirobacteria bacterium CG08_land_8_20_14_0_20_39_18</name>
    <dbReference type="NCBI Taxonomy" id="1974883"/>
    <lineage>
        <taxon>Bacteria</taxon>
        <taxon>Candidatus Shapironibacteriota</taxon>
    </lineage>
</organism>
<keyword evidence="2" id="KW-1003">Cell membrane</keyword>
<feature type="transmembrane region" description="Helical" evidence="8">
    <location>
        <begin position="96"/>
        <end position="113"/>
    </location>
</feature>
<dbReference type="Proteomes" id="UP000228996">
    <property type="component" value="Unassembled WGS sequence"/>
</dbReference>
<dbReference type="AlphaFoldDB" id="A0A2M6XDS4"/>
<protein>
    <recommendedName>
        <fullName evidence="11">Glycosyltransferase RgtA/B/C/D-like domain-containing protein</fullName>
    </recommendedName>
</protein>
<feature type="transmembrane region" description="Helical" evidence="8">
    <location>
        <begin position="382"/>
        <end position="408"/>
    </location>
</feature>
<name>A0A2M6XDS4_9BACT</name>
<feature type="transmembrane region" description="Helical" evidence="8">
    <location>
        <begin position="212"/>
        <end position="232"/>
    </location>
</feature>
<dbReference type="InterPro" id="IPR050297">
    <property type="entry name" value="LipidA_mod_glycosyltrf_83"/>
</dbReference>
<feature type="transmembrane region" description="Helical" evidence="8">
    <location>
        <begin position="331"/>
        <end position="350"/>
    </location>
</feature>
<evidence type="ECO:0000256" key="8">
    <source>
        <dbReference type="SAM" id="Phobius"/>
    </source>
</evidence>
<keyword evidence="4" id="KW-0808">Transferase</keyword>
<feature type="transmembrane region" description="Helical" evidence="8">
    <location>
        <begin position="144"/>
        <end position="162"/>
    </location>
</feature>
<proteinExistence type="predicted"/>
<feature type="transmembrane region" description="Helical" evidence="8">
    <location>
        <begin position="168"/>
        <end position="184"/>
    </location>
</feature>
<evidence type="ECO:0000256" key="7">
    <source>
        <dbReference type="ARBA" id="ARBA00023136"/>
    </source>
</evidence>
<evidence type="ECO:0000313" key="9">
    <source>
        <dbReference type="EMBL" id="PIU03833.1"/>
    </source>
</evidence>
<evidence type="ECO:0008006" key="11">
    <source>
        <dbReference type="Google" id="ProtNLM"/>
    </source>
</evidence>
<dbReference type="GO" id="GO:0010041">
    <property type="term" value="P:response to iron(III) ion"/>
    <property type="evidence" value="ECO:0007669"/>
    <property type="project" value="TreeGrafter"/>
</dbReference>
<comment type="caution">
    <text evidence="9">The sequence shown here is derived from an EMBL/GenBank/DDBJ whole genome shotgun (WGS) entry which is preliminary data.</text>
</comment>
<keyword evidence="3" id="KW-0328">Glycosyltransferase</keyword>
<evidence type="ECO:0000256" key="3">
    <source>
        <dbReference type="ARBA" id="ARBA00022676"/>
    </source>
</evidence>
<keyword evidence="5 8" id="KW-0812">Transmembrane</keyword>